<evidence type="ECO:0000256" key="6">
    <source>
        <dbReference type="ARBA" id="ARBA00022917"/>
    </source>
</evidence>
<dbReference type="GO" id="GO:0005829">
    <property type="term" value="C:cytosol"/>
    <property type="evidence" value="ECO:0007669"/>
    <property type="project" value="TreeGrafter"/>
</dbReference>
<dbReference type="Pfam" id="PF00133">
    <property type="entry name" value="tRNA-synt_1"/>
    <property type="match status" value="1"/>
</dbReference>
<keyword evidence="3 9" id="KW-0436">Ligase</keyword>
<dbReference type="InterPro" id="IPR015413">
    <property type="entry name" value="Methionyl/Leucyl_tRNA_Synth"/>
</dbReference>
<dbReference type="GO" id="GO:0002161">
    <property type="term" value="F:aminoacyl-tRNA deacylase activity"/>
    <property type="evidence" value="ECO:0007669"/>
    <property type="project" value="InterPro"/>
</dbReference>
<dbReference type="FunFam" id="3.40.50.620:FF:000056">
    <property type="entry name" value="Leucine--tRNA ligase"/>
    <property type="match status" value="1"/>
</dbReference>
<comment type="similarity">
    <text evidence="1 9 10">Belongs to the class-I aminoacyl-tRNA synthetase family.</text>
</comment>
<dbReference type="Pfam" id="PF09334">
    <property type="entry name" value="tRNA-synt_1g"/>
    <property type="match status" value="1"/>
</dbReference>
<dbReference type="InterPro" id="IPR002302">
    <property type="entry name" value="Leu-tRNA-ligase"/>
</dbReference>
<keyword evidence="5 9" id="KW-0067">ATP-binding</keyword>
<dbReference type="Gene3D" id="3.10.20.590">
    <property type="match status" value="1"/>
</dbReference>
<evidence type="ECO:0000259" key="11">
    <source>
        <dbReference type="Pfam" id="PF00133"/>
    </source>
</evidence>
<dbReference type="InterPro" id="IPR013155">
    <property type="entry name" value="M/V/L/I-tRNA-synth_anticd-bd"/>
</dbReference>
<dbReference type="AlphaFoldDB" id="A0A923I7G5"/>
<dbReference type="Gene3D" id="3.40.50.620">
    <property type="entry name" value="HUPs"/>
    <property type="match status" value="2"/>
</dbReference>
<dbReference type="InterPro" id="IPR009080">
    <property type="entry name" value="tRNAsynth_Ia_anticodon-bd"/>
</dbReference>
<evidence type="ECO:0000259" key="13">
    <source>
        <dbReference type="Pfam" id="PF09334"/>
    </source>
</evidence>
<dbReference type="InterPro" id="IPR002300">
    <property type="entry name" value="aa-tRNA-synth_Ia"/>
</dbReference>
<dbReference type="InterPro" id="IPR001412">
    <property type="entry name" value="aa-tRNA-synth_I_CS"/>
</dbReference>
<comment type="catalytic activity">
    <reaction evidence="8 9">
        <text>tRNA(Leu) + L-leucine + ATP = L-leucyl-tRNA(Leu) + AMP + diphosphate</text>
        <dbReference type="Rhea" id="RHEA:11688"/>
        <dbReference type="Rhea" id="RHEA-COMP:9613"/>
        <dbReference type="Rhea" id="RHEA-COMP:9622"/>
        <dbReference type="ChEBI" id="CHEBI:30616"/>
        <dbReference type="ChEBI" id="CHEBI:33019"/>
        <dbReference type="ChEBI" id="CHEBI:57427"/>
        <dbReference type="ChEBI" id="CHEBI:78442"/>
        <dbReference type="ChEBI" id="CHEBI:78494"/>
        <dbReference type="ChEBI" id="CHEBI:456215"/>
        <dbReference type="EC" id="6.1.1.4"/>
    </reaction>
</comment>
<keyword evidence="4 9" id="KW-0547">Nucleotide-binding</keyword>
<dbReference type="InterPro" id="IPR014729">
    <property type="entry name" value="Rossmann-like_a/b/a_fold"/>
</dbReference>
<evidence type="ECO:0000256" key="4">
    <source>
        <dbReference type="ARBA" id="ARBA00022741"/>
    </source>
</evidence>
<feature type="domain" description="Leucyl-tRNA synthetase editing" evidence="14">
    <location>
        <begin position="219"/>
        <end position="402"/>
    </location>
</feature>
<dbReference type="GO" id="GO:0006429">
    <property type="term" value="P:leucyl-tRNA aminoacylation"/>
    <property type="evidence" value="ECO:0007669"/>
    <property type="project" value="UniProtKB-UniRule"/>
</dbReference>
<evidence type="ECO:0000313" key="15">
    <source>
        <dbReference type="EMBL" id="MBC5580362.1"/>
    </source>
</evidence>
<dbReference type="EC" id="6.1.1.4" evidence="9"/>
<name>A0A923I7G5_9FIRM</name>
<evidence type="ECO:0000256" key="3">
    <source>
        <dbReference type="ARBA" id="ARBA00022598"/>
    </source>
</evidence>
<dbReference type="SUPFAM" id="SSF52374">
    <property type="entry name" value="Nucleotidylyl transferase"/>
    <property type="match status" value="1"/>
</dbReference>
<dbReference type="GO" id="GO:0004823">
    <property type="term" value="F:leucine-tRNA ligase activity"/>
    <property type="evidence" value="ECO:0007669"/>
    <property type="project" value="UniProtKB-UniRule"/>
</dbReference>
<dbReference type="InterPro" id="IPR009008">
    <property type="entry name" value="Val/Leu/Ile-tRNA-synth_edit"/>
</dbReference>
<dbReference type="Pfam" id="PF08264">
    <property type="entry name" value="Anticodon_1"/>
    <property type="match status" value="1"/>
</dbReference>
<comment type="caution">
    <text evidence="9">Lacks conserved residue(s) required for the propagation of feature annotation.</text>
</comment>
<accession>A0A923I7G5</accession>
<keyword evidence="16" id="KW-1185">Reference proteome</keyword>
<feature type="domain" description="Aminoacyl-tRNA synthetase class Ia" evidence="11">
    <location>
        <begin position="414"/>
        <end position="606"/>
    </location>
</feature>
<dbReference type="FunFam" id="1.10.730.10:FF:000002">
    <property type="entry name" value="Leucine--tRNA ligase"/>
    <property type="match status" value="1"/>
</dbReference>
<reference evidence="15" key="1">
    <citation type="submission" date="2020-08" db="EMBL/GenBank/DDBJ databases">
        <title>Genome public.</title>
        <authorList>
            <person name="Liu C."/>
            <person name="Sun Q."/>
        </authorList>
    </citation>
    <scope>NUCLEOTIDE SEQUENCE</scope>
    <source>
        <strain evidence="15">BX8</strain>
    </source>
</reference>
<dbReference type="PANTHER" id="PTHR43740:SF2">
    <property type="entry name" value="LEUCINE--TRNA LIGASE, MITOCHONDRIAL"/>
    <property type="match status" value="1"/>
</dbReference>
<comment type="subcellular location">
    <subcellularLocation>
        <location evidence="9">Cytoplasm</location>
    </subcellularLocation>
</comment>
<feature type="domain" description="Methionyl/Valyl/Leucyl/Isoleucyl-tRNA synthetase anticodon-binding" evidence="12">
    <location>
        <begin position="652"/>
        <end position="755"/>
    </location>
</feature>
<gene>
    <name evidence="9" type="primary">leuS</name>
    <name evidence="15" type="ORF">H8S23_02470</name>
</gene>
<dbReference type="CDD" id="cd07958">
    <property type="entry name" value="Anticodon_Ia_Leu_BEm"/>
    <property type="match status" value="1"/>
</dbReference>
<evidence type="ECO:0000256" key="2">
    <source>
        <dbReference type="ARBA" id="ARBA00022490"/>
    </source>
</evidence>
<evidence type="ECO:0000256" key="9">
    <source>
        <dbReference type="HAMAP-Rule" id="MF_00049"/>
    </source>
</evidence>
<dbReference type="Proteomes" id="UP000659630">
    <property type="component" value="Unassembled WGS sequence"/>
</dbReference>
<evidence type="ECO:0000256" key="8">
    <source>
        <dbReference type="ARBA" id="ARBA00047469"/>
    </source>
</evidence>
<evidence type="ECO:0000259" key="14">
    <source>
        <dbReference type="Pfam" id="PF13603"/>
    </source>
</evidence>
<evidence type="ECO:0000256" key="5">
    <source>
        <dbReference type="ARBA" id="ARBA00022840"/>
    </source>
</evidence>
<dbReference type="SUPFAM" id="SSF47323">
    <property type="entry name" value="Anticodon-binding domain of a subclass of class I aminoacyl-tRNA synthetases"/>
    <property type="match status" value="1"/>
</dbReference>
<keyword evidence="6 9" id="KW-0648">Protein biosynthesis</keyword>
<evidence type="ECO:0000256" key="1">
    <source>
        <dbReference type="ARBA" id="ARBA00005594"/>
    </source>
</evidence>
<dbReference type="Pfam" id="PF13603">
    <property type="entry name" value="tRNA-synt_1_2"/>
    <property type="match status" value="1"/>
</dbReference>
<evidence type="ECO:0000256" key="7">
    <source>
        <dbReference type="ARBA" id="ARBA00023146"/>
    </source>
</evidence>
<dbReference type="CDD" id="cd00812">
    <property type="entry name" value="LeuRS_core"/>
    <property type="match status" value="1"/>
</dbReference>
<proteinExistence type="inferred from homology"/>
<dbReference type="HAMAP" id="MF_00049_B">
    <property type="entry name" value="Leu_tRNA_synth_B"/>
    <property type="match status" value="1"/>
</dbReference>
<dbReference type="PANTHER" id="PTHR43740">
    <property type="entry name" value="LEUCYL-TRNA SYNTHETASE"/>
    <property type="match status" value="1"/>
</dbReference>
<dbReference type="RefSeq" id="WP_186886721.1">
    <property type="nucleotide sequence ID" value="NZ_JACONZ010000001.1"/>
</dbReference>
<keyword evidence="7 9" id="KW-0030">Aminoacyl-tRNA synthetase</keyword>
<keyword evidence="2 9" id="KW-0963">Cytoplasm</keyword>
<dbReference type="SUPFAM" id="SSF50677">
    <property type="entry name" value="ValRS/IleRS/LeuRS editing domain"/>
    <property type="match status" value="1"/>
</dbReference>
<evidence type="ECO:0000313" key="16">
    <source>
        <dbReference type="Proteomes" id="UP000659630"/>
    </source>
</evidence>
<dbReference type="PROSITE" id="PS00178">
    <property type="entry name" value="AA_TRNA_LIGASE_I"/>
    <property type="match status" value="1"/>
</dbReference>
<protein>
    <recommendedName>
        <fullName evidence="9">Leucine--tRNA ligase</fullName>
        <ecNumber evidence="9">6.1.1.4</ecNumber>
    </recommendedName>
    <alternativeName>
        <fullName evidence="9">Leucyl-tRNA synthetase</fullName>
        <shortName evidence="9">LeuRS</shortName>
    </alternativeName>
</protein>
<comment type="caution">
    <text evidence="15">The sequence shown here is derived from an EMBL/GenBank/DDBJ whole genome shotgun (WGS) entry which is preliminary data.</text>
</comment>
<organism evidence="15 16">
    <name type="scientific">Anaerofilum hominis</name>
    <dbReference type="NCBI Taxonomy" id="2763016"/>
    <lineage>
        <taxon>Bacteria</taxon>
        <taxon>Bacillati</taxon>
        <taxon>Bacillota</taxon>
        <taxon>Clostridia</taxon>
        <taxon>Eubacteriales</taxon>
        <taxon>Oscillospiraceae</taxon>
        <taxon>Anaerofilum</taxon>
    </lineage>
</organism>
<sequence length="801" mass="90678">MKYDFKAIESKWQKKWEDEHTFAAKQDFSLPKFYALVEFPYPSGQGLHVGHPRSYTALDIVARKKRLDGYNVLYPMGWDAFGLPTENFAMKNHIHPEIVTRNNVARFKSQLKSLGLSFDWDREVNTTDPSYYKWTQWIFLQLYKKGLAYKKEMSVNWCTGCKVVLANEEVVNGTCERCHSPVVHKVKSQWMLRITAYADRLIDDLDTVNFIDRVTTQQKNWIGRSHGAEVTFGTTEGDDMIVYTTRPDTLFGVTYMVIAPEHKFVDKWADKITNIDAVRAYREAAARKSDFERTELAKDKTGVQLEGVMAVNPVNGQQIPIFISDYVLATYGTGAIMAVPGHDQRDYDFAKAFGLPIVEVVAGGDISREAFADCATGVMVNSGFLTGMTVEDAKTAITEWLEKEGKGVKKTNFKLRDWVFSRQRYWGEPIPMVHCEKCGWQPLPESELPLKLPEVQNYEPTEDGESPLAHLTDWVNTTCPCCSGPARRETDTMPQWAGSSWYFLRYCDPHNDQAIASPEALRYWMPVDWYNGGMEHTTLHLLYSRFWHKFLYDIGVVPTAEPYAKRTSHGMILGENGEKMSKSRGNVVNPDDIVDQYGADTMRLYEMFIGDFEKAAPWSSSSIKGCKRFLERVFDLSEKLLPGEGYRPQLETSFHKTVKKVGEDILQLKMNTAIAALMSLLNELDAAGGITREEYRTFLLLLNPFAPHITEELWEKAGFEGQIAHAAWPVYDEAKCRDARIELAVQVCGKVRGRFMAAADVSGAEAIAAAKQADGIAPLLEGKTVVKEIYVPGKLVNLVVR</sequence>
<feature type="domain" description="Methionyl/Leucyl tRNA synthetase" evidence="13">
    <location>
        <begin position="39"/>
        <end position="181"/>
    </location>
</feature>
<dbReference type="GO" id="GO:0005524">
    <property type="term" value="F:ATP binding"/>
    <property type="evidence" value="ECO:0007669"/>
    <property type="project" value="UniProtKB-UniRule"/>
</dbReference>
<evidence type="ECO:0000259" key="12">
    <source>
        <dbReference type="Pfam" id="PF08264"/>
    </source>
</evidence>
<feature type="short sequence motif" description="'KMSKS' region" evidence="9">
    <location>
        <begin position="579"/>
        <end position="583"/>
    </location>
</feature>
<dbReference type="PRINTS" id="PR00985">
    <property type="entry name" value="TRNASYNTHLEU"/>
</dbReference>
<feature type="binding site" evidence="9">
    <location>
        <position position="582"/>
    </location>
    <ligand>
        <name>ATP</name>
        <dbReference type="ChEBI" id="CHEBI:30616"/>
    </ligand>
</feature>
<dbReference type="NCBIfam" id="TIGR00396">
    <property type="entry name" value="leuS_bact"/>
    <property type="match status" value="1"/>
</dbReference>
<dbReference type="InterPro" id="IPR025709">
    <property type="entry name" value="Leu_tRNA-synth_edit"/>
</dbReference>
<dbReference type="FunFam" id="3.40.50.620:FF:000077">
    <property type="entry name" value="Leucine--tRNA ligase"/>
    <property type="match status" value="1"/>
</dbReference>
<evidence type="ECO:0000256" key="10">
    <source>
        <dbReference type="RuleBase" id="RU363035"/>
    </source>
</evidence>
<dbReference type="EMBL" id="JACONZ010000001">
    <property type="protein sequence ID" value="MBC5580362.1"/>
    <property type="molecule type" value="Genomic_DNA"/>
</dbReference>
<dbReference type="Gene3D" id="1.10.730.10">
    <property type="entry name" value="Isoleucyl-tRNA Synthetase, Domain 1"/>
    <property type="match status" value="1"/>
</dbReference>